<name>A0A9Q1Q4L7_9CARY</name>
<reference evidence="1" key="1">
    <citation type="submission" date="2022-04" db="EMBL/GenBank/DDBJ databases">
        <title>Carnegiea gigantea Genome sequencing and assembly v2.</title>
        <authorList>
            <person name="Copetti D."/>
            <person name="Sanderson M.J."/>
            <person name="Burquez A."/>
            <person name="Wojciechowski M.F."/>
        </authorList>
    </citation>
    <scope>NUCLEOTIDE SEQUENCE</scope>
    <source>
        <strain evidence="1">SGP5-SGP5p</strain>
        <tissue evidence="1">Aerial part</tissue>
    </source>
</reference>
<evidence type="ECO:0000313" key="1">
    <source>
        <dbReference type="EMBL" id="KAJ8428789.1"/>
    </source>
</evidence>
<dbReference type="OrthoDB" id="1746852at2759"/>
<accession>A0A9Q1Q4L7</accession>
<dbReference type="AlphaFoldDB" id="A0A9Q1Q4L7"/>
<dbReference type="Proteomes" id="UP001153076">
    <property type="component" value="Unassembled WGS sequence"/>
</dbReference>
<dbReference type="EMBL" id="JAKOGI010000968">
    <property type="protein sequence ID" value="KAJ8428789.1"/>
    <property type="molecule type" value="Genomic_DNA"/>
</dbReference>
<comment type="caution">
    <text evidence="1">The sequence shown here is derived from an EMBL/GenBank/DDBJ whole genome shotgun (WGS) entry which is preliminary data.</text>
</comment>
<proteinExistence type="predicted"/>
<sequence>MIRLPICFGDKLKSKNLEVNFLVVDVPTTYNVILGHPTLHKGQGRKKKEQEKRGGSHIRLSTILMSLLLRSPSLSIEGVSCLIPCALTLTRKRNKFHLLGVSAFILDLLAVVCEVEVGVEIVILLKLLSQHHQDLVQIPQGIGIVVLTALLLGLSHPFSPCSAFSFSNATSIGSPAPPAFGTPSQLSPPQANASAIVTSSSVILGESKVPEVAKSQDLTKS</sequence>
<protein>
    <submittedName>
        <fullName evidence="1">Uncharacterized protein</fullName>
    </submittedName>
</protein>
<gene>
    <name evidence="1" type="ORF">Cgig2_009974</name>
</gene>
<organism evidence="1 2">
    <name type="scientific">Carnegiea gigantea</name>
    <dbReference type="NCBI Taxonomy" id="171969"/>
    <lineage>
        <taxon>Eukaryota</taxon>
        <taxon>Viridiplantae</taxon>
        <taxon>Streptophyta</taxon>
        <taxon>Embryophyta</taxon>
        <taxon>Tracheophyta</taxon>
        <taxon>Spermatophyta</taxon>
        <taxon>Magnoliopsida</taxon>
        <taxon>eudicotyledons</taxon>
        <taxon>Gunneridae</taxon>
        <taxon>Pentapetalae</taxon>
        <taxon>Caryophyllales</taxon>
        <taxon>Cactineae</taxon>
        <taxon>Cactaceae</taxon>
        <taxon>Cactoideae</taxon>
        <taxon>Echinocereeae</taxon>
        <taxon>Carnegiea</taxon>
    </lineage>
</organism>
<keyword evidence="2" id="KW-1185">Reference proteome</keyword>
<evidence type="ECO:0000313" key="2">
    <source>
        <dbReference type="Proteomes" id="UP001153076"/>
    </source>
</evidence>